<accession>A0A0D8JBK8</accession>
<proteinExistence type="predicted"/>
<dbReference type="EMBL" id="JRHC01000002">
    <property type="protein sequence ID" value="KJF43906.1"/>
    <property type="molecule type" value="Genomic_DNA"/>
</dbReference>
<keyword evidence="2" id="KW-0808">Transferase</keyword>
<dbReference type="GO" id="GO:0016747">
    <property type="term" value="F:acyltransferase activity, transferring groups other than amino-acyl groups"/>
    <property type="evidence" value="ECO:0007669"/>
    <property type="project" value="InterPro"/>
</dbReference>
<dbReference type="InterPro" id="IPR016181">
    <property type="entry name" value="Acyl_CoA_acyltransferase"/>
</dbReference>
<feature type="domain" description="N-acetyltransferase" evidence="1">
    <location>
        <begin position="10"/>
        <end position="175"/>
    </location>
</feature>
<dbReference type="PANTHER" id="PTHR43415">
    <property type="entry name" value="SPERMIDINE N(1)-ACETYLTRANSFERASE"/>
    <property type="match status" value="1"/>
</dbReference>
<keyword evidence="3" id="KW-1185">Reference proteome</keyword>
<evidence type="ECO:0000313" key="3">
    <source>
        <dbReference type="Proteomes" id="UP000032544"/>
    </source>
</evidence>
<evidence type="ECO:0000259" key="1">
    <source>
        <dbReference type="PROSITE" id="PS51186"/>
    </source>
</evidence>
<dbReference type="PROSITE" id="PS51186">
    <property type="entry name" value="GNAT"/>
    <property type="match status" value="1"/>
</dbReference>
<gene>
    <name evidence="2" type="ORF">LH29_12645</name>
</gene>
<dbReference type="Proteomes" id="UP000032544">
    <property type="component" value="Unassembled WGS sequence"/>
</dbReference>
<sequence>MKEKLSFGKIILRPLEPEDIDLLYQWENNTEIWEVSNTKTPFSKHILAQYLLESAKDIYETKQLRLVIETTENKPVGAIDLFDFEPFHMRAGVGILIHNSDDRKKGYAGDALHALSNYAFEFLGLRQLYANITSDNWGSIQLFEKSGFTRSGIKKDWIKTFSGWKDELFYQKFLG</sequence>
<dbReference type="Gene3D" id="3.40.630.30">
    <property type="match status" value="1"/>
</dbReference>
<dbReference type="Pfam" id="PF13302">
    <property type="entry name" value="Acetyltransf_3"/>
    <property type="match status" value="1"/>
</dbReference>
<reference evidence="2 3" key="1">
    <citation type="submission" date="2014-09" db="EMBL/GenBank/DDBJ databases">
        <title>Draft Genome Sequence of Draconibacterium sp. JN14CK-3.</title>
        <authorList>
            <person name="Dong C."/>
            <person name="Lai Q."/>
            <person name="Shao Z."/>
        </authorList>
    </citation>
    <scope>NUCLEOTIDE SEQUENCE [LARGE SCALE GENOMIC DNA]</scope>
    <source>
        <strain evidence="2 3">JN14CK-3</strain>
    </source>
</reference>
<dbReference type="PANTHER" id="PTHR43415:SF3">
    <property type="entry name" value="GNAT-FAMILY ACETYLTRANSFERASE"/>
    <property type="match status" value="1"/>
</dbReference>
<name>A0A0D8JBK8_9BACT</name>
<dbReference type="SUPFAM" id="SSF55729">
    <property type="entry name" value="Acyl-CoA N-acyltransferases (Nat)"/>
    <property type="match status" value="1"/>
</dbReference>
<comment type="caution">
    <text evidence="2">The sequence shown here is derived from an EMBL/GenBank/DDBJ whole genome shotgun (WGS) entry which is preliminary data.</text>
</comment>
<evidence type="ECO:0000313" key="2">
    <source>
        <dbReference type="EMBL" id="KJF43906.1"/>
    </source>
</evidence>
<protein>
    <submittedName>
        <fullName evidence="2">Acetyltransferase</fullName>
    </submittedName>
</protein>
<dbReference type="OrthoDB" id="893030at2"/>
<dbReference type="AlphaFoldDB" id="A0A0D8JBK8"/>
<dbReference type="STRING" id="1544798.LH29_12645"/>
<dbReference type="InterPro" id="IPR000182">
    <property type="entry name" value="GNAT_dom"/>
</dbReference>
<organism evidence="2 3">
    <name type="scientific">Draconibacterium sediminis</name>
    <dbReference type="NCBI Taxonomy" id="1544798"/>
    <lineage>
        <taxon>Bacteria</taxon>
        <taxon>Pseudomonadati</taxon>
        <taxon>Bacteroidota</taxon>
        <taxon>Bacteroidia</taxon>
        <taxon>Marinilabiliales</taxon>
        <taxon>Prolixibacteraceae</taxon>
        <taxon>Draconibacterium</taxon>
    </lineage>
</organism>
<dbReference type="RefSeq" id="WP_045030020.1">
    <property type="nucleotide sequence ID" value="NZ_JRHC01000002.1"/>
</dbReference>